<organism evidence="3 4">
    <name type="scientific">Acetivibrio mesophilus</name>
    <dbReference type="NCBI Taxonomy" id="2487273"/>
    <lineage>
        <taxon>Bacteria</taxon>
        <taxon>Bacillati</taxon>
        <taxon>Bacillota</taxon>
        <taxon>Clostridia</taxon>
        <taxon>Eubacteriales</taxon>
        <taxon>Oscillospiraceae</taxon>
        <taxon>Acetivibrio</taxon>
    </lineage>
</organism>
<dbReference type="InterPro" id="IPR005077">
    <property type="entry name" value="Peptidase_C11"/>
</dbReference>
<dbReference type="RefSeq" id="WP_128705856.1">
    <property type="nucleotide sequence ID" value="NZ_RLII01000005.1"/>
</dbReference>
<feature type="region of interest" description="Disordered" evidence="1">
    <location>
        <begin position="1"/>
        <end position="59"/>
    </location>
</feature>
<proteinExistence type="predicted"/>
<dbReference type="Pfam" id="PF03415">
    <property type="entry name" value="Peptidase_C11"/>
    <property type="match status" value="1"/>
</dbReference>
<feature type="transmembrane region" description="Helical" evidence="2">
    <location>
        <begin position="81"/>
        <end position="99"/>
    </location>
</feature>
<dbReference type="EMBL" id="RLII01000005">
    <property type="protein sequence ID" value="RXE59512.1"/>
    <property type="molecule type" value="Genomic_DNA"/>
</dbReference>
<name>A0A4Q0I939_9FIRM</name>
<dbReference type="PANTHER" id="PTHR37835:SF1">
    <property type="entry name" value="ALPHA-CLOSTRIPAIN"/>
    <property type="match status" value="1"/>
</dbReference>
<evidence type="ECO:0000313" key="4">
    <source>
        <dbReference type="Proteomes" id="UP000289166"/>
    </source>
</evidence>
<evidence type="ECO:0000256" key="1">
    <source>
        <dbReference type="SAM" id="MobiDB-lite"/>
    </source>
</evidence>
<dbReference type="Gene3D" id="3.40.50.11970">
    <property type="match status" value="1"/>
</dbReference>
<evidence type="ECO:0000313" key="3">
    <source>
        <dbReference type="EMBL" id="RXE59512.1"/>
    </source>
</evidence>
<keyword evidence="4" id="KW-1185">Reference proteome</keyword>
<dbReference type="PANTHER" id="PTHR37835">
    <property type="entry name" value="ALPHA-CLOSTRIPAIN"/>
    <property type="match status" value="1"/>
</dbReference>
<keyword evidence="2" id="KW-1133">Transmembrane helix</keyword>
<dbReference type="AlphaFoldDB" id="A0A4Q0I939"/>
<keyword evidence="2" id="KW-0472">Membrane</keyword>
<gene>
    <name evidence="3" type="ORF">EFD62_06045</name>
</gene>
<protein>
    <submittedName>
        <fullName evidence="3">Peptidase C11</fullName>
    </submittedName>
</protein>
<evidence type="ECO:0000256" key="2">
    <source>
        <dbReference type="SAM" id="Phobius"/>
    </source>
</evidence>
<keyword evidence="2" id="KW-0812">Transmembrane</keyword>
<comment type="caution">
    <text evidence="3">The sequence shown here is derived from an EMBL/GenBank/DDBJ whole genome shotgun (WGS) entry which is preliminary data.</text>
</comment>
<dbReference type="OrthoDB" id="5507507at2"/>
<feature type="compositionally biased region" description="Low complexity" evidence="1">
    <location>
        <begin position="50"/>
        <end position="59"/>
    </location>
</feature>
<dbReference type="Proteomes" id="UP000289166">
    <property type="component" value="Unassembled WGS sequence"/>
</dbReference>
<sequence>MNENNRPTGRQKRIGTGTGNVNRRGRGLNTGPVGKSGGYSDRAKGAGANRKSGSGRSYGSSGGYGSFGGYSSGGRGKSSGCSKYLTILIFILAIGFYIYNNFGGGSGNSTPANNLQTGMSSSSNYIDKGEYPVVTTVSELAREKRTVLKGNGEDTATVMVYMCGTDLESKWGMATADLQEMLNAEISDNVNIIVETGGTLKWQNKTINSKTNQRYKVTKNGLKLIEDNLGKKSMVDPDTLSDFIKYCKANYPADRYMLILWDHGGGSISGYGYDQHYPNNTMKLDEIATALKKGGCVFDLIGFDACLMATLETAIVLEPYADYMIASEEVEPGIGWYYTGWITSLSKNTSIETIDLGKKLIDDYVKEVKVKTPSSQATLSLIDLAELKGTIPPSFSKFAKSIGTLVNKNEYKTVSNARANTKEFAKSSKINQIDLIHFADNLGTDEGKALAKALRGCIKYNRTSKNITNAYGLSIFFPYGNLSKMNSMLDTYEEIGMDKEYSKCIKSFASVSAGGQIVSSGSNNMLDVLLDSFLDGYSNSNQSTGSAALELLLEEFLKSGNYGRITGAEDNSLGWLDIDLMRSSIEYYNDNRFDPAALKITNKDGQRVLSLSEEQWGLVQQMKLNVFIDDGEGFIDLGLDNVYEFDDDGDLIMEFDGTWLALNGNIVSYYMVSDDRSGDTYSTKGRIPALLNGQLVDIIVVFDNENPYGKVLGAQIRYDTKTETETLAKGLIDIAAGDKIDFLCDYYTYEGEYIDTFFLGEQYTATGKWEIENLHLGDRDYKMTYRITDIYDNKYWTPSITN</sequence>
<feature type="compositionally biased region" description="Low complexity" evidence="1">
    <location>
        <begin position="19"/>
        <end position="31"/>
    </location>
</feature>
<reference evidence="4" key="1">
    <citation type="submission" date="2018-11" db="EMBL/GenBank/DDBJ databases">
        <title>Genome sequencing of a novel mesophilic and cellulolytic organism within the genus Hungateiclostridium.</title>
        <authorList>
            <person name="Rettenmaier R."/>
            <person name="Liebl W."/>
            <person name="Zverlov V."/>
        </authorList>
    </citation>
    <scope>NUCLEOTIDE SEQUENCE [LARGE SCALE GENOMIC DNA]</scope>
    <source>
        <strain evidence="4">N2K1</strain>
    </source>
</reference>
<accession>A0A4Q0I939</accession>